<dbReference type="InterPro" id="IPR020550">
    <property type="entry name" value="Inositol_monophosphatase_CS"/>
</dbReference>
<evidence type="ECO:0000313" key="3">
    <source>
        <dbReference type="EMBL" id="AKU93327.1"/>
    </source>
</evidence>
<evidence type="ECO:0000313" key="2">
    <source>
        <dbReference type="EMBL" id="AKU89623.1"/>
    </source>
</evidence>
<dbReference type="STRING" id="1391653.AKJ08_0010"/>
<proteinExistence type="predicted"/>
<dbReference type="OrthoDB" id="9785695at2"/>
<feature type="binding site" evidence="1">
    <location>
        <position position="88"/>
    </location>
    <ligand>
        <name>Mg(2+)</name>
        <dbReference type="ChEBI" id="CHEBI:18420"/>
        <label>1</label>
        <note>catalytic</note>
    </ligand>
</feature>
<dbReference type="InterPro" id="IPR050725">
    <property type="entry name" value="CysQ/Inositol_MonoPase"/>
</dbReference>
<dbReference type="SUPFAM" id="SSF56655">
    <property type="entry name" value="Carbohydrate phosphatase"/>
    <property type="match status" value="1"/>
</dbReference>
<dbReference type="PATRIC" id="fig|1391653.3.peg.3875"/>
<feature type="binding site" evidence="1">
    <location>
        <position position="90"/>
    </location>
    <ligand>
        <name>Mg(2+)</name>
        <dbReference type="ChEBI" id="CHEBI:18420"/>
        <label>2</label>
    </ligand>
</feature>
<gene>
    <name evidence="2" type="ORF">AKJ08_0010</name>
    <name evidence="3" type="ORF">AKJ08_3714</name>
</gene>
<dbReference type="Proteomes" id="UP000055590">
    <property type="component" value="Chromosome"/>
</dbReference>
<evidence type="ECO:0000256" key="1">
    <source>
        <dbReference type="PIRSR" id="PIRSR600760-2"/>
    </source>
</evidence>
<dbReference type="CDD" id="cd01638">
    <property type="entry name" value="CysQ"/>
    <property type="match status" value="1"/>
</dbReference>
<comment type="cofactor">
    <cofactor evidence="1">
        <name>Mg(2+)</name>
        <dbReference type="ChEBI" id="CHEBI:18420"/>
    </cofactor>
</comment>
<dbReference type="GO" id="GO:0046872">
    <property type="term" value="F:metal ion binding"/>
    <property type="evidence" value="ECO:0007669"/>
    <property type="project" value="UniProtKB-KW"/>
</dbReference>
<name>A0A0K1P7W4_9BACT</name>
<dbReference type="AlphaFoldDB" id="A0A0K1P7W4"/>
<dbReference type="KEGG" id="vin:AKJ08_0010"/>
<dbReference type="Gene3D" id="3.40.190.80">
    <property type="match status" value="1"/>
</dbReference>
<dbReference type="Pfam" id="PF00459">
    <property type="entry name" value="Inositol_P"/>
    <property type="match status" value="1"/>
</dbReference>
<dbReference type="EMBL" id="CP012332">
    <property type="protein sequence ID" value="AKU93327.1"/>
    <property type="molecule type" value="Genomic_DNA"/>
</dbReference>
<reference evidence="2 4" key="1">
    <citation type="submission" date="2015-08" db="EMBL/GenBank/DDBJ databases">
        <authorList>
            <person name="Babu N.S."/>
            <person name="Beckwith C.J."/>
            <person name="Beseler K.G."/>
            <person name="Brison A."/>
            <person name="Carone J.V."/>
            <person name="Caskin T.P."/>
            <person name="Diamond M."/>
            <person name="Durham M.E."/>
            <person name="Foxe J.M."/>
            <person name="Go M."/>
            <person name="Henderson B.A."/>
            <person name="Jones I.B."/>
            <person name="McGettigan J.A."/>
            <person name="Micheletti S.J."/>
            <person name="Nasrallah M.E."/>
            <person name="Ortiz D."/>
            <person name="Piller C.R."/>
            <person name="Privatt S.R."/>
            <person name="Schneider S.L."/>
            <person name="Sharp S."/>
            <person name="Smith T.C."/>
            <person name="Stanton J.D."/>
            <person name="Ullery H.E."/>
            <person name="Wilson R.J."/>
            <person name="Serrano M.G."/>
            <person name="Buck G."/>
            <person name="Lee V."/>
            <person name="Wang Y."/>
            <person name="Carvalho R."/>
            <person name="Voegtly L."/>
            <person name="Shi R."/>
            <person name="Duckworth R."/>
            <person name="Johnson A."/>
            <person name="Loviza R."/>
            <person name="Walstead R."/>
            <person name="Shah Z."/>
            <person name="Kiflezghi M."/>
            <person name="Wade K."/>
            <person name="Ball S.L."/>
            <person name="Bradley K.W."/>
            <person name="Asai D.J."/>
            <person name="Bowman C.A."/>
            <person name="Russell D.A."/>
            <person name="Pope W.H."/>
            <person name="Jacobs-Sera D."/>
            <person name="Hendrix R.W."/>
            <person name="Hatfull G.F."/>
        </authorList>
    </citation>
    <scope>NUCLEOTIDE SEQUENCE [LARGE SCALE GENOMIC DNA]</scope>
    <source>
        <strain evidence="2 4">DSM 27710</strain>
    </source>
</reference>
<dbReference type="GO" id="GO:0046854">
    <property type="term" value="P:phosphatidylinositol phosphate biosynthetic process"/>
    <property type="evidence" value="ECO:0007669"/>
    <property type="project" value="InterPro"/>
</dbReference>
<dbReference type="KEGG" id="vin:AKJ08_3714"/>
<dbReference type="EMBL" id="CP012332">
    <property type="protein sequence ID" value="AKU89623.1"/>
    <property type="molecule type" value="Genomic_DNA"/>
</dbReference>
<keyword evidence="4" id="KW-1185">Reference proteome</keyword>
<dbReference type="Gene3D" id="3.30.540.10">
    <property type="entry name" value="Fructose-1,6-Bisphosphatase, subunit A, domain 1"/>
    <property type="match status" value="1"/>
</dbReference>
<keyword evidence="1" id="KW-0460">Magnesium</keyword>
<protein>
    <submittedName>
        <fullName evidence="2">3'(2'),5'-bisphosphate nucleotidase</fullName>
    </submittedName>
</protein>
<dbReference type="PANTHER" id="PTHR43028">
    <property type="entry name" value="3'(2'),5'-BISPHOSPHATE NUCLEOTIDASE 1"/>
    <property type="match status" value="1"/>
</dbReference>
<dbReference type="InterPro" id="IPR000760">
    <property type="entry name" value="Inositol_monophosphatase-like"/>
</dbReference>
<dbReference type="PRINTS" id="PR00377">
    <property type="entry name" value="IMPHPHTASES"/>
</dbReference>
<accession>A0A0K1P7W4</accession>
<feature type="binding site" evidence="1">
    <location>
        <position position="215"/>
    </location>
    <ligand>
        <name>Mg(2+)</name>
        <dbReference type="ChEBI" id="CHEBI:18420"/>
        <label>1</label>
        <note>catalytic</note>
    </ligand>
</feature>
<keyword evidence="1" id="KW-0479">Metal-binding</keyword>
<feature type="binding site" evidence="1">
    <location>
        <position position="70"/>
    </location>
    <ligand>
        <name>Mg(2+)</name>
        <dbReference type="ChEBI" id="CHEBI:18420"/>
        <label>1</label>
        <note>catalytic</note>
    </ligand>
</feature>
<dbReference type="RefSeq" id="WP_050724196.1">
    <property type="nucleotide sequence ID" value="NZ_CP012332.1"/>
</dbReference>
<sequence length="277" mass="30169">MKYDFTKELQVAARLAREAGRILLDVYDTEYEVTQKPGGGGPVTIADERANAFIVRGLREAFPDDGVVAEESEETSDAARFSRCWFVDPLDGTKEFVQHNDQFAIHIGLAVDGEATVGVVYQPVDDKCYSGVVGLGCTLEERGVARVLRLPSVAHVPMRMVVSRSHRTKRLLDLCESLGIEEVQHVGSVGIKCGMIAAADADLYVHASRISYRWDACAPEVIVRAAGGFFGDMAGQPYRYDGTELQNLRGIVACHPAVLDEVLPAIEQTGREAAILS</sequence>
<dbReference type="PANTHER" id="PTHR43028:SF5">
    <property type="entry name" value="3'(2'),5'-BISPHOSPHATE NUCLEOTIDASE 1"/>
    <property type="match status" value="1"/>
</dbReference>
<feature type="binding site" evidence="1">
    <location>
        <position position="91"/>
    </location>
    <ligand>
        <name>Mg(2+)</name>
        <dbReference type="ChEBI" id="CHEBI:18420"/>
        <label>1</label>
        <note>catalytic</note>
    </ligand>
</feature>
<dbReference type="PROSITE" id="PS00630">
    <property type="entry name" value="IMP_2"/>
    <property type="match status" value="1"/>
</dbReference>
<evidence type="ECO:0000313" key="4">
    <source>
        <dbReference type="Proteomes" id="UP000055590"/>
    </source>
</evidence>
<organism evidence="2 4">
    <name type="scientific">Vulgatibacter incomptus</name>
    <dbReference type="NCBI Taxonomy" id="1391653"/>
    <lineage>
        <taxon>Bacteria</taxon>
        <taxon>Pseudomonadati</taxon>
        <taxon>Myxococcota</taxon>
        <taxon>Myxococcia</taxon>
        <taxon>Myxococcales</taxon>
        <taxon>Cystobacterineae</taxon>
        <taxon>Vulgatibacteraceae</taxon>
        <taxon>Vulgatibacter</taxon>
    </lineage>
</organism>